<reference evidence="1 2" key="1">
    <citation type="submission" date="2021-06" db="EMBL/GenBank/DDBJ databases">
        <title>Caerostris darwini draft genome.</title>
        <authorList>
            <person name="Kono N."/>
            <person name="Arakawa K."/>
        </authorList>
    </citation>
    <scope>NUCLEOTIDE SEQUENCE [LARGE SCALE GENOMIC DNA]</scope>
</reference>
<sequence>MFWPLHPLEIPSHSSKTVCETSPPFQCYKFRAGVHMTLNLYLWTFIHLSDSLYVEELQKILDEVGNVLVEKMAVKNILSAKVPTVKSSHYNDFFDPESVLSFHNRTKTDFGVLFKNCSAHLCSRRTTSWFVALFYTLVDMSSITKYISQPCYIPLPNYLL</sequence>
<name>A0AAV4VZ90_9ARAC</name>
<gene>
    <name evidence="1" type="ORF">CDAR_22071</name>
</gene>
<keyword evidence="2" id="KW-1185">Reference proteome</keyword>
<dbReference type="EMBL" id="BPLQ01013886">
    <property type="protein sequence ID" value="GIY75786.1"/>
    <property type="molecule type" value="Genomic_DNA"/>
</dbReference>
<evidence type="ECO:0000313" key="2">
    <source>
        <dbReference type="Proteomes" id="UP001054837"/>
    </source>
</evidence>
<dbReference type="AlphaFoldDB" id="A0AAV4VZ90"/>
<proteinExistence type="predicted"/>
<dbReference type="Proteomes" id="UP001054837">
    <property type="component" value="Unassembled WGS sequence"/>
</dbReference>
<evidence type="ECO:0000313" key="1">
    <source>
        <dbReference type="EMBL" id="GIY75786.1"/>
    </source>
</evidence>
<organism evidence="1 2">
    <name type="scientific">Caerostris darwini</name>
    <dbReference type="NCBI Taxonomy" id="1538125"/>
    <lineage>
        <taxon>Eukaryota</taxon>
        <taxon>Metazoa</taxon>
        <taxon>Ecdysozoa</taxon>
        <taxon>Arthropoda</taxon>
        <taxon>Chelicerata</taxon>
        <taxon>Arachnida</taxon>
        <taxon>Araneae</taxon>
        <taxon>Araneomorphae</taxon>
        <taxon>Entelegynae</taxon>
        <taxon>Araneoidea</taxon>
        <taxon>Araneidae</taxon>
        <taxon>Caerostris</taxon>
    </lineage>
</organism>
<protein>
    <submittedName>
        <fullName evidence="1">Uncharacterized protein</fullName>
    </submittedName>
</protein>
<comment type="caution">
    <text evidence="1">The sequence shown here is derived from an EMBL/GenBank/DDBJ whole genome shotgun (WGS) entry which is preliminary data.</text>
</comment>
<accession>A0AAV4VZ90</accession>